<evidence type="ECO:0000313" key="2">
    <source>
        <dbReference type="Proteomes" id="UP000308349"/>
    </source>
</evidence>
<dbReference type="AlphaFoldDB" id="A0A5R8PKX6"/>
<dbReference type="Gene3D" id="3.30.530.20">
    <property type="match status" value="1"/>
</dbReference>
<dbReference type="OrthoDB" id="4545830at2"/>
<dbReference type="Proteomes" id="UP000308349">
    <property type="component" value="Unassembled WGS sequence"/>
</dbReference>
<sequence>MIEVSDSVLIDRPVDVVFDYVADQTNAPRWQDGLVEVRRTTDGPIGVGTRHLAVRSFLGRRLELTNEYVRFEPNREVAFTAATGPSRMEVSYRTEPEAGGTRLSCDMRMEQKGLFALADPLVARSLRKDFASNFANLKALLEDATE</sequence>
<proteinExistence type="predicted"/>
<comment type="caution">
    <text evidence="1">The sequence shown here is derived from an EMBL/GenBank/DDBJ whole genome shotgun (WGS) entry which is preliminary data.</text>
</comment>
<organism evidence="1 2">
    <name type="scientific">Nocardia cyriacigeorgica</name>
    <dbReference type="NCBI Taxonomy" id="135487"/>
    <lineage>
        <taxon>Bacteria</taxon>
        <taxon>Bacillati</taxon>
        <taxon>Actinomycetota</taxon>
        <taxon>Actinomycetes</taxon>
        <taxon>Mycobacteriales</taxon>
        <taxon>Nocardiaceae</taxon>
        <taxon>Nocardia</taxon>
    </lineage>
</organism>
<dbReference type="EMBL" id="VBUU01000001">
    <property type="protein sequence ID" value="TLG17797.1"/>
    <property type="molecule type" value="Genomic_DNA"/>
</dbReference>
<protein>
    <recommendedName>
        <fullName evidence="3">Polyketide cyclase / dehydrase and lipid transport</fullName>
    </recommendedName>
</protein>
<name>A0A5R8PKX6_9NOCA</name>
<gene>
    <name evidence="1" type="ORF">FEK35_01160</name>
</gene>
<dbReference type="CDD" id="cd08865">
    <property type="entry name" value="SRPBCC_10"/>
    <property type="match status" value="1"/>
</dbReference>
<reference evidence="1 2" key="1">
    <citation type="submission" date="2019-05" db="EMBL/GenBank/DDBJ databases">
        <title>Genomes sequences of two Nocardia cyriacigeorgica environmental isolates, type strains Nocardia asteroides ATCC 19247 and Nocardia cyriacigeorgica DSM 44484.</title>
        <authorList>
            <person name="Vautrin F."/>
            <person name="Bergeron E."/>
            <person name="Dubost A."/>
            <person name="Abrouk D."/>
            <person name="Rodriguez Nava V."/>
            <person name="Pujic P."/>
        </authorList>
    </citation>
    <scope>NUCLEOTIDE SEQUENCE [LARGE SCALE GENOMIC DNA]</scope>
    <source>
        <strain evidence="1 2">EML 1456</strain>
    </source>
</reference>
<evidence type="ECO:0000313" key="1">
    <source>
        <dbReference type="EMBL" id="TLG17797.1"/>
    </source>
</evidence>
<accession>A0A5R8PKX6</accession>
<evidence type="ECO:0008006" key="3">
    <source>
        <dbReference type="Google" id="ProtNLM"/>
    </source>
</evidence>
<dbReference type="InterPro" id="IPR023393">
    <property type="entry name" value="START-like_dom_sf"/>
</dbReference>
<dbReference type="Pfam" id="PF10604">
    <property type="entry name" value="Polyketide_cyc2"/>
    <property type="match status" value="1"/>
</dbReference>
<dbReference type="InterPro" id="IPR019587">
    <property type="entry name" value="Polyketide_cyclase/dehydratase"/>
</dbReference>
<dbReference type="RefSeq" id="WP_138454575.1">
    <property type="nucleotide sequence ID" value="NZ_VBUU01000001.1"/>
</dbReference>
<dbReference type="SUPFAM" id="SSF55961">
    <property type="entry name" value="Bet v1-like"/>
    <property type="match status" value="1"/>
</dbReference>